<protein>
    <submittedName>
        <fullName evidence="7">Cysteine-rich repeat secretory protein 38</fullName>
    </submittedName>
</protein>
<evidence type="ECO:0000313" key="7">
    <source>
        <dbReference type="EMBL" id="GFP96897.1"/>
    </source>
</evidence>
<keyword evidence="3" id="KW-0732">Signal</keyword>
<dbReference type="PANTHER" id="PTHR32411:SF43">
    <property type="entry name" value="CYSTEINE-RICH REPEAT SECRETORY PROTEIN 38"/>
    <property type="match status" value="1"/>
</dbReference>
<dbReference type="InterPro" id="IPR038408">
    <property type="entry name" value="GNK2_sf"/>
</dbReference>
<dbReference type="AlphaFoldDB" id="A0A830C855"/>
<evidence type="ECO:0000259" key="6">
    <source>
        <dbReference type="PROSITE" id="PS51473"/>
    </source>
</evidence>
<accession>A0A830C855</accession>
<sequence length="224" mass="25312">MNQDTELGYVCLSSFKAFTINYNQSRALVVIELISNAELDDGFRYASHTWYGDREEWAYGLALCRGDVSPDHCKSCVNKATQKLVYTHCPYNRAAIIWHDYCVFKYSDLDFFGKIDIHNNISSMNDRTWNLINSEEAVKNWLGSLTQTAIQSPKLFASGSMPLDDFGDLDTLHGVAQCSRDLSADDCKECLAVAVMTIAASHQGARFVYVSCNVRFETYDFLND</sequence>
<dbReference type="InterPro" id="IPR050581">
    <property type="entry name" value="CRR_secretory_protein"/>
</dbReference>
<dbReference type="InterPro" id="IPR002902">
    <property type="entry name" value="GNK2"/>
</dbReference>
<comment type="similarity">
    <text evidence="5">Belongs to the cysteine-rich repeat secretory protein family.</text>
</comment>
<evidence type="ECO:0000256" key="4">
    <source>
        <dbReference type="ARBA" id="ARBA00022737"/>
    </source>
</evidence>
<evidence type="ECO:0000256" key="3">
    <source>
        <dbReference type="ARBA" id="ARBA00022729"/>
    </source>
</evidence>
<dbReference type="GO" id="GO:0005576">
    <property type="term" value="C:extracellular region"/>
    <property type="evidence" value="ECO:0007669"/>
    <property type="project" value="UniProtKB-SubCell"/>
</dbReference>
<dbReference type="PROSITE" id="PS51473">
    <property type="entry name" value="GNK2"/>
    <property type="match status" value="2"/>
</dbReference>
<feature type="domain" description="Gnk2-homologous" evidence="6">
    <location>
        <begin position="115"/>
        <end position="221"/>
    </location>
</feature>
<comment type="caution">
    <text evidence="7">The sequence shown here is derived from an EMBL/GenBank/DDBJ whole genome shotgun (WGS) entry which is preliminary data.</text>
</comment>
<name>A0A830C855_9LAMI</name>
<gene>
    <name evidence="7" type="ORF">PHJA_001833800</name>
</gene>
<evidence type="ECO:0000313" key="8">
    <source>
        <dbReference type="Proteomes" id="UP000653305"/>
    </source>
</evidence>
<keyword evidence="4" id="KW-0677">Repeat</keyword>
<evidence type="ECO:0000256" key="5">
    <source>
        <dbReference type="ARBA" id="ARBA00038515"/>
    </source>
</evidence>
<dbReference type="PANTHER" id="PTHR32411">
    <property type="entry name" value="CYSTEINE-RICH REPEAT SECRETORY PROTEIN 38-RELATED"/>
    <property type="match status" value="1"/>
</dbReference>
<keyword evidence="8" id="KW-1185">Reference proteome</keyword>
<feature type="domain" description="Gnk2-homologous" evidence="6">
    <location>
        <begin position="4"/>
        <end position="111"/>
    </location>
</feature>
<dbReference type="Pfam" id="PF01657">
    <property type="entry name" value="Stress-antifung"/>
    <property type="match status" value="2"/>
</dbReference>
<keyword evidence="2" id="KW-0964">Secreted</keyword>
<dbReference type="CDD" id="cd23509">
    <property type="entry name" value="Gnk2-like"/>
    <property type="match status" value="2"/>
</dbReference>
<reference evidence="7" key="1">
    <citation type="submission" date="2020-07" db="EMBL/GenBank/DDBJ databases">
        <title>Ethylene signaling mediates host invasion by parasitic plants.</title>
        <authorList>
            <person name="Yoshida S."/>
        </authorList>
    </citation>
    <scope>NUCLEOTIDE SEQUENCE</scope>
    <source>
        <strain evidence="7">Okayama</strain>
    </source>
</reference>
<dbReference type="OrthoDB" id="911609at2759"/>
<evidence type="ECO:0000256" key="2">
    <source>
        <dbReference type="ARBA" id="ARBA00022525"/>
    </source>
</evidence>
<comment type="subcellular location">
    <subcellularLocation>
        <location evidence="1">Secreted</location>
    </subcellularLocation>
</comment>
<dbReference type="Gene3D" id="3.30.430.20">
    <property type="entry name" value="Gnk2 domain, C-X8-C-X2-C motif"/>
    <property type="match status" value="2"/>
</dbReference>
<organism evidence="7 8">
    <name type="scientific">Phtheirospermum japonicum</name>
    <dbReference type="NCBI Taxonomy" id="374723"/>
    <lineage>
        <taxon>Eukaryota</taxon>
        <taxon>Viridiplantae</taxon>
        <taxon>Streptophyta</taxon>
        <taxon>Embryophyta</taxon>
        <taxon>Tracheophyta</taxon>
        <taxon>Spermatophyta</taxon>
        <taxon>Magnoliopsida</taxon>
        <taxon>eudicotyledons</taxon>
        <taxon>Gunneridae</taxon>
        <taxon>Pentapetalae</taxon>
        <taxon>asterids</taxon>
        <taxon>lamiids</taxon>
        <taxon>Lamiales</taxon>
        <taxon>Orobanchaceae</taxon>
        <taxon>Orobanchaceae incertae sedis</taxon>
        <taxon>Phtheirospermum</taxon>
    </lineage>
</organism>
<evidence type="ECO:0000256" key="1">
    <source>
        <dbReference type="ARBA" id="ARBA00004613"/>
    </source>
</evidence>
<proteinExistence type="inferred from homology"/>
<dbReference type="Proteomes" id="UP000653305">
    <property type="component" value="Unassembled WGS sequence"/>
</dbReference>
<dbReference type="EMBL" id="BMAC01000461">
    <property type="protein sequence ID" value="GFP96897.1"/>
    <property type="molecule type" value="Genomic_DNA"/>
</dbReference>